<dbReference type="InterPro" id="IPR052125">
    <property type="entry name" value="KLHDC10"/>
</dbReference>
<dbReference type="Proteomes" id="UP000253319">
    <property type="component" value="Unassembled WGS sequence"/>
</dbReference>
<dbReference type="Gene3D" id="2.120.10.80">
    <property type="entry name" value="Kelch-type beta propeller"/>
    <property type="match status" value="1"/>
</dbReference>
<keyword evidence="3" id="KW-0812">Transmembrane</keyword>
<dbReference type="RefSeq" id="WP_113988615.1">
    <property type="nucleotide sequence ID" value="NZ_QLST01000005.1"/>
</dbReference>
<dbReference type="EMBL" id="QLST01000005">
    <property type="protein sequence ID" value="RBA28813.1"/>
    <property type="molecule type" value="Genomic_DNA"/>
</dbReference>
<keyword evidence="3" id="KW-1133">Transmembrane helix</keyword>
<evidence type="ECO:0000256" key="1">
    <source>
        <dbReference type="ARBA" id="ARBA00022441"/>
    </source>
</evidence>
<accession>A0A365P2R0</accession>
<reference evidence="4 5" key="1">
    <citation type="submission" date="2018-06" db="EMBL/GenBank/DDBJ databases">
        <title>Flavobacterium tibetense sp. nov., isolated from a wetland YonghuCo on Tibetan Plateau.</title>
        <authorList>
            <person name="Xing P."/>
            <person name="Phurbu D."/>
            <person name="Lu H."/>
        </authorList>
    </citation>
    <scope>NUCLEOTIDE SEQUENCE [LARGE SCALE GENOMIC DNA]</scope>
    <source>
        <strain evidence="4 5">YH5</strain>
    </source>
</reference>
<gene>
    <name evidence="4" type="ORF">DPN68_05335</name>
</gene>
<keyword evidence="5" id="KW-1185">Reference proteome</keyword>
<dbReference type="PANTHER" id="PTHR46428:SF1">
    <property type="entry name" value="KELCH DOMAIN-CONTAINING PROTEIN 10"/>
    <property type="match status" value="1"/>
</dbReference>
<dbReference type="SUPFAM" id="SSF117281">
    <property type="entry name" value="Kelch motif"/>
    <property type="match status" value="1"/>
</dbReference>
<sequence length="460" mass="55111">MNKFLFIILLTNFLFSQEKLVIDEKYLQTGIDFKEKQYLVFNDPDFYYSKKFDSKSWNKNTLKFNETPKEDNFPYNFFHIKGKNYLVHNGCGTVYEFKNDSIIRIDNSFEHKNQFMASPFVYKDEIYYFGGYGLFTFKNILTKFDFKTKEWELVKYSNYKKLPEPRANSLIFQKNDKLYLIGGLTDNFETNLTTTKNIKLNDIWELNLNTKEWINLGELKDKNSINFEYYNSFINNKNIYDYGKLIEFDFDNNILKSTDPRDKYSFSYFEKFNPKTNEIFYALGNSNDGNRKLEIIVEDFESYKSDFTNEEELFETQNSYLLYATILFSLVSFGFLLFYLKKRIKPTYENKITLKDSNFYFRDKLINNLSSEENDLLHFFLKNKNKSLPMNEVVDFFSKNDNTPYNTLTKKKDLVLNGLKQKLAFILEIDEDDLFITQKNTEDKRIKEIQLNPRYFSSLN</sequence>
<dbReference type="InterPro" id="IPR015915">
    <property type="entry name" value="Kelch-typ_b-propeller"/>
</dbReference>
<keyword evidence="2" id="KW-0677">Repeat</keyword>
<dbReference type="AlphaFoldDB" id="A0A365P2R0"/>
<name>A0A365P2R0_9FLAO</name>
<dbReference type="OrthoDB" id="1523986at2"/>
<dbReference type="PANTHER" id="PTHR46428">
    <property type="entry name" value="KELCH DOMAIN-CONTAINING PROTEIN 10"/>
    <property type="match status" value="1"/>
</dbReference>
<evidence type="ECO:0008006" key="6">
    <source>
        <dbReference type="Google" id="ProtNLM"/>
    </source>
</evidence>
<evidence type="ECO:0000256" key="2">
    <source>
        <dbReference type="ARBA" id="ARBA00022737"/>
    </source>
</evidence>
<keyword evidence="3" id="KW-0472">Membrane</keyword>
<organism evidence="4 5">
    <name type="scientific">Flavobacterium tibetense</name>
    <dbReference type="NCBI Taxonomy" id="2233533"/>
    <lineage>
        <taxon>Bacteria</taxon>
        <taxon>Pseudomonadati</taxon>
        <taxon>Bacteroidota</taxon>
        <taxon>Flavobacteriia</taxon>
        <taxon>Flavobacteriales</taxon>
        <taxon>Flavobacteriaceae</taxon>
        <taxon>Flavobacterium</taxon>
    </lineage>
</organism>
<protein>
    <recommendedName>
        <fullName evidence="6">Galactose oxidase</fullName>
    </recommendedName>
</protein>
<keyword evidence="1" id="KW-0880">Kelch repeat</keyword>
<evidence type="ECO:0000313" key="5">
    <source>
        <dbReference type="Proteomes" id="UP000253319"/>
    </source>
</evidence>
<evidence type="ECO:0000256" key="3">
    <source>
        <dbReference type="SAM" id="Phobius"/>
    </source>
</evidence>
<feature type="transmembrane region" description="Helical" evidence="3">
    <location>
        <begin position="320"/>
        <end position="340"/>
    </location>
</feature>
<comment type="caution">
    <text evidence="4">The sequence shown here is derived from an EMBL/GenBank/DDBJ whole genome shotgun (WGS) entry which is preliminary data.</text>
</comment>
<proteinExistence type="predicted"/>
<evidence type="ECO:0000313" key="4">
    <source>
        <dbReference type="EMBL" id="RBA28813.1"/>
    </source>
</evidence>